<dbReference type="AlphaFoldDB" id="A0A9J6FV71"/>
<dbReference type="SUPFAM" id="SSF57756">
    <property type="entry name" value="Retrovirus zinc finger-like domains"/>
    <property type="match status" value="1"/>
</dbReference>
<sequence>MLKVPNESRCHRRLGVAAPGEAEPPSSSRQPRRQLPQEHPRSRLRLWLCWSLSDAGELGLTSVATLRRTIYEYVLSSLVEWSLSGGQHTLMKHWGQFGAAEEADFALRKQKIRSTCEACSHSSAPWRPDIDLEENMDEEDTQDWQRVLPTRRNRTTKADRVSRTRFLLQLRPLAKIQIRTVPKQAIANIIGLTAPSAELAEMASVTYDDAANSARIRLYDESHVVKMLKIDRLTFRKEDRKHTIEIAIDRMDMNRNTIRGVIQIDRNDTPEKIFNWLRCEQTDILKVQKIGKSDRAIVTFDGTTLPRVVKYYMELVKVDEYKPKTLVCFNCHNLGHMARFCPSIGVCRECGRSHPDTHDCASTVYCVACKEVGHLAVSKVCPSRLPQEVDRRTDQSTATKRSTNRSLGIRPGVSWADAIAPADKQQHGTPDNNGPNNDGHQTKRTEPLDLSLENAHLKRQLTELRTELQQIRQELQSLRQQAAQQTPRRPSSPAPPASGRRSRSRAKKRTPTTQFANTTESKKLVTTQMLTQLDAQLKFEASRELQKAFSGIHELQGLFNTLTADIRQLTEQMRGFLQSTSPEQAKRKKVQQHQ</sequence>
<feature type="compositionally biased region" description="Low complexity" evidence="2">
    <location>
        <begin position="430"/>
        <end position="439"/>
    </location>
</feature>
<dbReference type="EMBL" id="JABSTR010000004">
    <property type="protein sequence ID" value="KAH9367130.1"/>
    <property type="molecule type" value="Genomic_DNA"/>
</dbReference>
<dbReference type="PROSITE" id="PS50158">
    <property type="entry name" value="ZF_CCHC"/>
    <property type="match status" value="1"/>
</dbReference>
<gene>
    <name evidence="4" type="ORF">HPB48_010988</name>
</gene>
<feature type="compositionally biased region" description="Basic residues" evidence="2">
    <location>
        <begin position="500"/>
        <end position="510"/>
    </location>
</feature>
<dbReference type="VEuPathDB" id="VectorBase:HLOH_044574"/>
<feature type="compositionally biased region" description="Polar residues" evidence="2">
    <location>
        <begin position="511"/>
        <end position="521"/>
    </location>
</feature>
<dbReference type="Gene3D" id="4.10.60.10">
    <property type="entry name" value="Zinc finger, CCHC-type"/>
    <property type="match status" value="1"/>
</dbReference>
<evidence type="ECO:0000313" key="4">
    <source>
        <dbReference type="EMBL" id="KAH9367130.1"/>
    </source>
</evidence>
<dbReference type="OMA" id="PNESRCH"/>
<evidence type="ECO:0000256" key="2">
    <source>
        <dbReference type="SAM" id="MobiDB-lite"/>
    </source>
</evidence>
<keyword evidence="1" id="KW-0863">Zinc-finger</keyword>
<feature type="compositionally biased region" description="Low complexity" evidence="2">
    <location>
        <begin position="480"/>
        <end position="489"/>
    </location>
</feature>
<protein>
    <recommendedName>
        <fullName evidence="3">CCHC-type domain-containing protein</fullName>
    </recommendedName>
</protein>
<dbReference type="InterPro" id="IPR001878">
    <property type="entry name" value="Znf_CCHC"/>
</dbReference>
<keyword evidence="5" id="KW-1185">Reference proteome</keyword>
<feature type="domain" description="CCHC-type" evidence="3">
    <location>
        <begin position="328"/>
        <end position="343"/>
    </location>
</feature>
<dbReference type="Proteomes" id="UP000821853">
    <property type="component" value="Chromosome 2"/>
</dbReference>
<evidence type="ECO:0000256" key="1">
    <source>
        <dbReference type="PROSITE-ProRule" id="PRU00047"/>
    </source>
</evidence>
<feature type="region of interest" description="Disordered" evidence="2">
    <location>
        <begin position="477"/>
        <end position="521"/>
    </location>
</feature>
<dbReference type="GO" id="GO:0003676">
    <property type="term" value="F:nucleic acid binding"/>
    <property type="evidence" value="ECO:0007669"/>
    <property type="project" value="InterPro"/>
</dbReference>
<feature type="region of interest" description="Disordered" evidence="2">
    <location>
        <begin position="387"/>
        <end position="450"/>
    </location>
</feature>
<name>A0A9J6FV71_HAELO</name>
<proteinExistence type="predicted"/>
<keyword evidence="1" id="KW-0479">Metal-binding</keyword>
<evidence type="ECO:0000259" key="3">
    <source>
        <dbReference type="PROSITE" id="PS50158"/>
    </source>
</evidence>
<evidence type="ECO:0000313" key="5">
    <source>
        <dbReference type="Proteomes" id="UP000821853"/>
    </source>
</evidence>
<dbReference type="InterPro" id="IPR036875">
    <property type="entry name" value="Znf_CCHC_sf"/>
</dbReference>
<comment type="caution">
    <text evidence="4">The sequence shown here is derived from an EMBL/GenBank/DDBJ whole genome shotgun (WGS) entry which is preliminary data.</text>
</comment>
<dbReference type="SMART" id="SM00343">
    <property type="entry name" value="ZnF_C2HC"/>
    <property type="match status" value="2"/>
</dbReference>
<dbReference type="OrthoDB" id="6748443at2759"/>
<feature type="compositionally biased region" description="Polar residues" evidence="2">
    <location>
        <begin position="395"/>
        <end position="406"/>
    </location>
</feature>
<feature type="region of interest" description="Disordered" evidence="2">
    <location>
        <begin position="1"/>
        <end position="38"/>
    </location>
</feature>
<reference evidence="4 5" key="1">
    <citation type="journal article" date="2020" name="Cell">
        <title>Large-Scale Comparative Analyses of Tick Genomes Elucidate Their Genetic Diversity and Vector Capacities.</title>
        <authorList>
            <consortium name="Tick Genome and Microbiome Consortium (TIGMIC)"/>
            <person name="Jia N."/>
            <person name="Wang J."/>
            <person name="Shi W."/>
            <person name="Du L."/>
            <person name="Sun Y."/>
            <person name="Zhan W."/>
            <person name="Jiang J.F."/>
            <person name="Wang Q."/>
            <person name="Zhang B."/>
            <person name="Ji P."/>
            <person name="Bell-Sakyi L."/>
            <person name="Cui X.M."/>
            <person name="Yuan T.T."/>
            <person name="Jiang B.G."/>
            <person name="Yang W.F."/>
            <person name="Lam T.T."/>
            <person name="Chang Q.C."/>
            <person name="Ding S.J."/>
            <person name="Wang X.J."/>
            <person name="Zhu J.G."/>
            <person name="Ruan X.D."/>
            <person name="Zhao L."/>
            <person name="Wei J.T."/>
            <person name="Ye R.Z."/>
            <person name="Que T.C."/>
            <person name="Du C.H."/>
            <person name="Zhou Y.H."/>
            <person name="Cheng J.X."/>
            <person name="Dai P.F."/>
            <person name="Guo W.B."/>
            <person name="Han X.H."/>
            <person name="Huang E.J."/>
            <person name="Li L.F."/>
            <person name="Wei W."/>
            <person name="Gao Y.C."/>
            <person name="Liu J.Z."/>
            <person name="Shao H.Z."/>
            <person name="Wang X."/>
            <person name="Wang C.C."/>
            <person name="Yang T.C."/>
            <person name="Huo Q.B."/>
            <person name="Li W."/>
            <person name="Chen H.Y."/>
            <person name="Chen S.E."/>
            <person name="Zhou L.G."/>
            <person name="Ni X.B."/>
            <person name="Tian J.H."/>
            <person name="Sheng Y."/>
            <person name="Liu T."/>
            <person name="Pan Y.S."/>
            <person name="Xia L.Y."/>
            <person name="Li J."/>
            <person name="Zhao F."/>
            <person name="Cao W.C."/>
        </authorList>
    </citation>
    <scope>NUCLEOTIDE SEQUENCE [LARGE SCALE GENOMIC DNA]</scope>
    <source>
        <strain evidence="4">HaeL-2018</strain>
    </source>
</reference>
<dbReference type="GO" id="GO:0008270">
    <property type="term" value="F:zinc ion binding"/>
    <property type="evidence" value="ECO:0007669"/>
    <property type="project" value="UniProtKB-KW"/>
</dbReference>
<accession>A0A9J6FV71</accession>
<organism evidence="4 5">
    <name type="scientific">Haemaphysalis longicornis</name>
    <name type="common">Bush tick</name>
    <dbReference type="NCBI Taxonomy" id="44386"/>
    <lineage>
        <taxon>Eukaryota</taxon>
        <taxon>Metazoa</taxon>
        <taxon>Ecdysozoa</taxon>
        <taxon>Arthropoda</taxon>
        <taxon>Chelicerata</taxon>
        <taxon>Arachnida</taxon>
        <taxon>Acari</taxon>
        <taxon>Parasitiformes</taxon>
        <taxon>Ixodida</taxon>
        <taxon>Ixodoidea</taxon>
        <taxon>Ixodidae</taxon>
        <taxon>Haemaphysalinae</taxon>
        <taxon>Haemaphysalis</taxon>
    </lineage>
</organism>
<keyword evidence="1" id="KW-0862">Zinc</keyword>